<dbReference type="Pfam" id="PF24852">
    <property type="entry name" value="DUF7726"/>
    <property type="match status" value="1"/>
</dbReference>
<dbReference type="AlphaFoldDB" id="A0A9P4UI14"/>
<feature type="domain" description="DUF7726" evidence="1">
    <location>
        <begin position="3"/>
        <end position="71"/>
    </location>
</feature>
<gene>
    <name evidence="2" type="ORF">P171DRAFT_427964</name>
</gene>
<proteinExistence type="predicted"/>
<organism evidence="2 3">
    <name type="scientific">Karstenula rhodostoma CBS 690.94</name>
    <dbReference type="NCBI Taxonomy" id="1392251"/>
    <lineage>
        <taxon>Eukaryota</taxon>
        <taxon>Fungi</taxon>
        <taxon>Dikarya</taxon>
        <taxon>Ascomycota</taxon>
        <taxon>Pezizomycotina</taxon>
        <taxon>Dothideomycetes</taxon>
        <taxon>Pleosporomycetidae</taxon>
        <taxon>Pleosporales</taxon>
        <taxon>Massarineae</taxon>
        <taxon>Didymosphaeriaceae</taxon>
        <taxon>Karstenula</taxon>
    </lineage>
</organism>
<dbReference type="PANTHER" id="PTHR42339">
    <property type="entry name" value="HISTONE H1"/>
    <property type="match status" value="1"/>
</dbReference>
<dbReference type="EMBL" id="MU001494">
    <property type="protein sequence ID" value="KAF2449812.1"/>
    <property type="molecule type" value="Genomic_DNA"/>
</dbReference>
<sequence length="149" mass="16682">MLESCDVIRRKIRTFHDSGEMKVGESQNAINVTGNAYSRFMGQNGPRKGLDSSVYDAAWAFFKTRELKGIKMPKKQTPAAAGTASNSGVPHAEGIELDWEREEKVPVFDPCDDIRRKINAHLKFPVVTQAAFLRNIGAQFHPAHRVQSR</sequence>
<evidence type="ECO:0000259" key="1">
    <source>
        <dbReference type="Pfam" id="PF24852"/>
    </source>
</evidence>
<name>A0A9P4UI14_9PLEO</name>
<protein>
    <recommendedName>
        <fullName evidence="1">DUF7726 domain-containing protein</fullName>
    </recommendedName>
</protein>
<evidence type="ECO:0000313" key="2">
    <source>
        <dbReference type="EMBL" id="KAF2449812.1"/>
    </source>
</evidence>
<keyword evidence="3" id="KW-1185">Reference proteome</keyword>
<comment type="caution">
    <text evidence="2">The sequence shown here is derived from an EMBL/GenBank/DDBJ whole genome shotgun (WGS) entry which is preliminary data.</text>
</comment>
<dbReference type="Proteomes" id="UP000799764">
    <property type="component" value="Unassembled WGS sequence"/>
</dbReference>
<accession>A0A9P4UI14</accession>
<evidence type="ECO:0000313" key="3">
    <source>
        <dbReference type="Proteomes" id="UP000799764"/>
    </source>
</evidence>
<dbReference type="OrthoDB" id="2592504at2759"/>
<dbReference type="InterPro" id="IPR056143">
    <property type="entry name" value="DUF7726"/>
</dbReference>
<reference evidence="2" key="1">
    <citation type="journal article" date="2020" name="Stud. Mycol.">
        <title>101 Dothideomycetes genomes: a test case for predicting lifestyles and emergence of pathogens.</title>
        <authorList>
            <person name="Haridas S."/>
            <person name="Albert R."/>
            <person name="Binder M."/>
            <person name="Bloem J."/>
            <person name="Labutti K."/>
            <person name="Salamov A."/>
            <person name="Andreopoulos B."/>
            <person name="Baker S."/>
            <person name="Barry K."/>
            <person name="Bills G."/>
            <person name="Bluhm B."/>
            <person name="Cannon C."/>
            <person name="Castanera R."/>
            <person name="Culley D."/>
            <person name="Daum C."/>
            <person name="Ezra D."/>
            <person name="Gonzalez J."/>
            <person name="Henrissat B."/>
            <person name="Kuo A."/>
            <person name="Liang C."/>
            <person name="Lipzen A."/>
            <person name="Lutzoni F."/>
            <person name="Magnuson J."/>
            <person name="Mondo S."/>
            <person name="Nolan M."/>
            <person name="Ohm R."/>
            <person name="Pangilinan J."/>
            <person name="Park H.-J."/>
            <person name="Ramirez L."/>
            <person name="Alfaro M."/>
            <person name="Sun H."/>
            <person name="Tritt A."/>
            <person name="Yoshinaga Y."/>
            <person name="Zwiers L.-H."/>
            <person name="Turgeon B."/>
            <person name="Goodwin S."/>
            <person name="Spatafora J."/>
            <person name="Crous P."/>
            <person name="Grigoriev I."/>
        </authorList>
    </citation>
    <scope>NUCLEOTIDE SEQUENCE</scope>
    <source>
        <strain evidence="2">CBS 690.94</strain>
    </source>
</reference>
<dbReference type="PANTHER" id="PTHR42339:SF1">
    <property type="entry name" value="HISTONE H1"/>
    <property type="match status" value="1"/>
</dbReference>